<dbReference type="SUPFAM" id="SSF140804">
    <property type="entry name" value="YidB-like"/>
    <property type="match status" value="1"/>
</dbReference>
<protein>
    <submittedName>
        <fullName evidence="1">Uncharacterized protein</fullName>
    </submittedName>
</protein>
<dbReference type="AlphaFoldDB" id="A0A1A0DCL0"/>
<accession>A0A1A0DCL0</accession>
<dbReference type="Gene3D" id="1.10.10.690">
    <property type="entry name" value="YidB-like"/>
    <property type="match status" value="1"/>
</dbReference>
<dbReference type="eggNOG" id="COG3753">
    <property type="taxonomic scope" value="Bacteria"/>
</dbReference>
<comment type="caution">
    <text evidence="1">The sequence shown here is derived from an EMBL/GenBank/DDBJ whole genome shotgun (WGS) entry which is preliminary data.</text>
</comment>
<name>A0A1A0DCL0_ACEPA</name>
<dbReference type="RefSeq" id="WP_003625190.1">
    <property type="nucleotide sequence ID" value="NZ_CP039846.2"/>
</dbReference>
<dbReference type="Pfam" id="PF20159">
    <property type="entry name" value="YidB"/>
    <property type="match status" value="1"/>
</dbReference>
<dbReference type="Proteomes" id="UP000093796">
    <property type="component" value="Unassembled WGS sequence"/>
</dbReference>
<proteinExistence type="predicted"/>
<sequence length="124" mass="13107">MSDFLQNILGKVESALGVDVQGALQQQLQSLLQPQNLEALLTRADQAGLGDKVRSWVSQGGNVPATPDEIRTILGSDMVHNLIEKTGLPADTVLTALAHFLPAAVDKQTPQGVLPETGAETKQA</sequence>
<reference evidence="1 2" key="1">
    <citation type="submission" date="2016-05" db="EMBL/GenBank/DDBJ databases">
        <title>Genome sequencing of Acetobacter pasteurianus strain SRCM100623.</title>
        <authorList>
            <person name="Song Y.R."/>
        </authorList>
    </citation>
    <scope>NUCLEOTIDE SEQUENCE [LARGE SCALE GENOMIC DNA]</scope>
    <source>
        <strain evidence="1 2">SRCM100623</strain>
    </source>
</reference>
<dbReference type="InterPro" id="IPR045372">
    <property type="entry name" value="YidB"/>
</dbReference>
<dbReference type="OrthoDB" id="4235777at2"/>
<gene>
    <name evidence="1" type="ORF">SRCM100623_01303</name>
</gene>
<dbReference type="InterPro" id="IPR027405">
    <property type="entry name" value="YidB-like"/>
</dbReference>
<evidence type="ECO:0000313" key="1">
    <source>
        <dbReference type="EMBL" id="OAZ72760.1"/>
    </source>
</evidence>
<dbReference type="GeneID" id="60376698"/>
<evidence type="ECO:0000313" key="2">
    <source>
        <dbReference type="Proteomes" id="UP000093796"/>
    </source>
</evidence>
<dbReference type="PATRIC" id="fig|438.15.peg.1480"/>
<dbReference type="EMBL" id="LYUD01000099">
    <property type="protein sequence ID" value="OAZ72760.1"/>
    <property type="molecule type" value="Genomic_DNA"/>
</dbReference>
<organism evidence="1 2">
    <name type="scientific">Acetobacter pasteurianus</name>
    <name type="common">Acetobacter turbidans</name>
    <dbReference type="NCBI Taxonomy" id="438"/>
    <lineage>
        <taxon>Bacteria</taxon>
        <taxon>Pseudomonadati</taxon>
        <taxon>Pseudomonadota</taxon>
        <taxon>Alphaproteobacteria</taxon>
        <taxon>Acetobacterales</taxon>
        <taxon>Acetobacteraceae</taxon>
        <taxon>Acetobacter</taxon>
    </lineage>
</organism>